<keyword evidence="1" id="KW-0813">Transport</keyword>
<evidence type="ECO:0000256" key="2">
    <source>
        <dbReference type="ARBA" id="ARBA00022617"/>
    </source>
</evidence>
<feature type="transmembrane region" description="Helical" evidence="7">
    <location>
        <begin position="255"/>
        <end position="275"/>
    </location>
</feature>
<gene>
    <name evidence="9" type="ORF">ACFSBW_15105</name>
</gene>
<feature type="region of interest" description="Disordered" evidence="6">
    <location>
        <begin position="45"/>
        <end position="71"/>
    </location>
</feature>
<comment type="caution">
    <text evidence="9">The sequence shown here is derived from an EMBL/GenBank/DDBJ whole genome shotgun (WGS) entry which is preliminary data.</text>
</comment>
<dbReference type="Pfam" id="PF09459">
    <property type="entry name" value="EB_dh"/>
    <property type="match status" value="2"/>
</dbReference>
<keyword evidence="10" id="KW-1185">Reference proteome</keyword>
<dbReference type="AlphaFoldDB" id="A0ABD6DAQ3"/>
<accession>A0ABD6DAQ3</accession>
<evidence type="ECO:0000256" key="4">
    <source>
        <dbReference type="ARBA" id="ARBA00022982"/>
    </source>
</evidence>
<evidence type="ECO:0000259" key="8">
    <source>
        <dbReference type="SMART" id="SM00887"/>
    </source>
</evidence>
<dbReference type="CDD" id="cd09623">
    <property type="entry name" value="DOMON_EBDH"/>
    <property type="match status" value="1"/>
</dbReference>
<evidence type="ECO:0000313" key="9">
    <source>
        <dbReference type="EMBL" id="MFD1643202.1"/>
    </source>
</evidence>
<evidence type="ECO:0000256" key="7">
    <source>
        <dbReference type="SAM" id="Phobius"/>
    </source>
</evidence>
<dbReference type="EMBL" id="JBHUDM010000004">
    <property type="protein sequence ID" value="MFD1643202.1"/>
    <property type="molecule type" value="Genomic_DNA"/>
</dbReference>
<keyword evidence="2" id="KW-0349">Heme</keyword>
<evidence type="ECO:0000256" key="3">
    <source>
        <dbReference type="ARBA" id="ARBA00022723"/>
    </source>
</evidence>
<organism evidence="9 10">
    <name type="scientific">Halohasta litorea</name>
    <dbReference type="NCBI Taxonomy" id="869891"/>
    <lineage>
        <taxon>Archaea</taxon>
        <taxon>Methanobacteriati</taxon>
        <taxon>Methanobacteriota</taxon>
        <taxon>Stenosarchaea group</taxon>
        <taxon>Halobacteria</taxon>
        <taxon>Halobacteriales</taxon>
        <taxon>Haloferacaceae</taxon>
        <taxon>Halohasta</taxon>
    </lineage>
</organism>
<sequence>MKRNELLLAVALAAVVAGGTVLLPPVVGAQTEPGVPVEFVETSDGFDSPTGGGWDDVQTSTLPLSSAGADVPSANDVTVEELQVASVRTDERIYVRTSWADPTRDTSDSTVREFDDNVAIQLPSDSDEQPPIAMGSSDNPVNVWYWSGSGNSEELLAGGPGSTTPFEESQLRTEQEYADGRWFVVFSRPLDPDSSFALLPGSDDSSRTTIPRDDADLDVAVAVWNGSNMEVAGQKSASQWHRLAVSSGPPAYERFLWVIAGVAIVLTTIVTIEGVRRTRGDE</sequence>
<evidence type="ECO:0000256" key="1">
    <source>
        <dbReference type="ARBA" id="ARBA00022448"/>
    </source>
</evidence>
<dbReference type="GO" id="GO:0046872">
    <property type="term" value="F:metal ion binding"/>
    <property type="evidence" value="ECO:0007669"/>
    <property type="project" value="UniProtKB-KW"/>
</dbReference>
<name>A0ABD6DAQ3_9EURY</name>
<proteinExistence type="predicted"/>
<feature type="domain" description="Cytochrome c-552/DMSO reductase-like haem-binding" evidence="8">
    <location>
        <begin position="51"/>
        <end position="236"/>
    </location>
</feature>
<dbReference type="InterPro" id="IPR019020">
    <property type="entry name" value="Cyt-c552/DMSO_Rdtase_haem-bd"/>
</dbReference>
<reference evidence="9 10" key="1">
    <citation type="journal article" date="2019" name="Int. J. Syst. Evol. Microbiol.">
        <title>The Global Catalogue of Microorganisms (GCM) 10K type strain sequencing project: providing services to taxonomists for standard genome sequencing and annotation.</title>
        <authorList>
            <consortium name="The Broad Institute Genomics Platform"/>
            <consortium name="The Broad Institute Genome Sequencing Center for Infectious Disease"/>
            <person name="Wu L."/>
            <person name="Ma J."/>
        </authorList>
    </citation>
    <scope>NUCLEOTIDE SEQUENCE [LARGE SCALE GENOMIC DNA]</scope>
    <source>
        <strain evidence="9 10">CGMCC 1.10593</strain>
    </source>
</reference>
<keyword evidence="5" id="KW-0408">Iron</keyword>
<evidence type="ECO:0000256" key="6">
    <source>
        <dbReference type="SAM" id="MobiDB-lite"/>
    </source>
</evidence>
<dbReference type="RefSeq" id="WP_256396277.1">
    <property type="nucleotide sequence ID" value="NZ_JANHDJ010000004.1"/>
</dbReference>
<evidence type="ECO:0000313" key="10">
    <source>
        <dbReference type="Proteomes" id="UP001597052"/>
    </source>
</evidence>
<protein>
    <submittedName>
        <fullName evidence="9">Ethylbenzene dehydrogenase-related protein</fullName>
    </submittedName>
</protein>
<keyword evidence="7" id="KW-0472">Membrane</keyword>
<keyword evidence="3" id="KW-0479">Metal-binding</keyword>
<keyword evidence="7" id="KW-0812">Transmembrane</keyword>
<dbReference type="Proteomes" id="UP001597052">
    <property type="component" value="Unassembled WGS sequence"/>
</dbReference>
<dbReference type="SMART" id="SM00887">
    <property type="entry name" value="EB_dh"/>
    <property type="match status" value="1"/>
</dbReference>
<evidence type="ECO:0000256" key="5">
    <source>
        <dbReference type="ARBA" id="ARBA00023004"/>
    </source>
</evidence>
<keyword evidence="4" id="KW-0249">Electron transport</keyword>
<dbReference type="InterPro" id="IPR017838">
    <property type="entry name" value="DMSO_Rdtase_II_haem_b-bd_su"/>
</dbReference>
<dbReference type="NCBIfam" id="TIGR03477">
    <property type="entry name" value="DMSO_red_II_gam"/>
    <property type="match status" value="1"/>
</dbReference>
<keyword evidence="7" id="KW-1133">Transmembrane helix</keyword>
<dbReference type="Gene3D" id="2.60.40.1190">
    <property type="match status" value="1"/>
</dbReference>